<comment type="catalytic activity">
    <reaction evidence="13">
        <text>a [oligopeptide](in) + ATP + H2O = a [oligopeptide](out) + ADP + phosphate + H(+)</text>
        <dbReference type="Rhea" id="RHEA:14429"/>
        <dbReference type="Rhea" id="RHEA-COMP:10531"/>
        <dbReference type="ChEBI" id="CHEBI:15377"/>
        <dbReference type="ChEBI" id="CHEBI:15378"/>
        <dbReference type="ChEBI" id="CHEBI:30616"/>
        <dbReference type="ChEBI" id="CHEBI:43474"/>
        <dbReference type="ChEBI" id="CHEBI:83228"/>
        <dbReference type="ChEBI" id="CHEBI:456216"/>
        <dbReference type="EC" id="7.4.2.6"/>
    </reaction>
    <physiologicalReaction direction="left-to-right" evidence="13">
        <dbReference type="Rhea" id="RHEA:14430"/>
    </physiologicalReaction>
</comment>
<dbReference type="EMBL" id="JACASE010000005">
    <property type="protein sequence ID" value="KAF6463642.1"/>
    <property type="molecule type" value="Genomic_DNA"/>
</dbReference>
<comment type="similarity">
    <text evidence="2">Belongs to the ABC transporter superfamily. ABCB family. MHC peptide exporter (TC 3.A.1.209) subfamily.</text>
</comment>
<dbReference type="GO" id="GO:0005524">
    <property type="term" value="F:ATP binding"/>
    <property type="evidence" value="ECO:0007669"/>
    <property type="project" value="UniProtKB-KW"/>
</dbReference>
<dbReference type="PROSITE" id="PS00211">
    <property type="entry name" value="ABC_TRANSPORTER_1"/>
    <property type="match status" value="1"/>
</dbReference>
<evidence type="ECO:0000256" key="21">
    <source>
        <dbReference type="SAM" id="MobiDB-lite"/>
    </source>
</evidence>
<evidence type="ECO:0000256" key="15">
    <source>
        <dbReference type="ARBA" id="ARBA00062472"/>
    </source>
</evidence>
<gene>
    <name evidence="25" type="ORF">HJG63_000049</name>
</gene>
<comment type="caution">
    <text evidence="25">The sequence shown here is derived from an EMBL/GenBank/DDBJ whole genome shotgun (WGS) entry which is preliminary data.</text>
</comment>
<feature type="transmembrane region" description="Helical" evidence="22">
    <location>
        <begin position="231"/>
        <end position="258"/>
    </location>
</feature>
<dbReference type="Gene3D" id="1.20.1560.10">
    <property type="entry name" value="ABC transporter type 1, transmembrane domain"/>
    <property type="match status" value="1"/>
</dbReference>
<dbReference type="SUPFAM" id="SSF90123">
    <property type="entry name" value="ABC transporter transmembrane region"/>
    <property type="match status" value="1"/>
</dbReference>
<feature type="compositionally biased region" description="Low complexity" evidence="21">
    <location>
        <begin position="149"/>
        <end position="161"/>
    </location>
</feature>
<evidence type="ECO:0000256" key="20">
    <source>
        <dbReference type="ARBA" id="ARBA00084061"/>
    </source>
</evidence>
<dbReference type="GO" id="GO:0016887">
    <property type="term" value="F:ATP hydrolysis activity"/>
    <property type="evidence" value="ECO:0007669"/>
    <property type="project" value="InterPro"/>
</dbReference>
<dbReference type="InterPro" id="IPR039421">
    <property type="entry name" value="Type_1_exporter"/>
</dbReference>
<evidence type="ECO:0000313" key="25">
    <source>
        <dbReference type="EMBL" id="KAF6463642.1"/>
    </source>
</evidence>
<keyword evidence="5" id="KW-0547">Nucleotide-binding</keyword>
<dbReference type="Pfam" id="PF00005">
    <property type="entry name" value="ABC_tran"/>
    <property type="match status" value="1"/>
</dbReference>
<evidence type="ECO:0000256" key="12">
    <source>
        <dbReference type="ARBA" id="ARBA00023228"/>
    </source>
</evidence>
<evidence type="ECO:0000256" key="3">
    <source>
        <dbReference type="ARBA" id="ARBA00022448"/>
    </source>
</evidence>
<name>A0A7J8GVQ8_ROUAE</name>
<dbReference type="FunFam" id="3.40.50.300:FF:000140">
    <property type="entry name" value="Lipid A export ATP-binding/permease protein MsbA"/>
    <property type="match status" value="1"/>
</dbReference>
<dbReference type="InterPro" id="IPR036640">
    <property type="entry name" value="ABC1_TM_sf"/>
</dbReference>
<keyword evidence="8" id="KW-0653">Protein transport</keyword>
<feature type="region of interest" description="Disordered" evidence="21">
    <location>
        <begin position="149"/>
        <end position="170"/>
    </location>
</feature>
<feature type="domain" description="ABC transmembrane type-1" evidence="24">
    <location>
        <begin position="192"/>
        <end position="470"/>
    </location>
</feature>
<evidence type="ECO:0000256" key="9">
    <source>
        <dbReference type="ARBA" id="ARBA00022967"/>
    </source>
</evidence>
<dbReference type="Gene3D" id="3.40.50.300">
    <property type="entry name" value="P-loop containing nucleotide triphosphate hydrolases"/>
    <property type="match status" value="1"/>
</dbReference>
<keyword evidence="11 22" id="KW-0472">Membrane</keyword>
<evidence type="ECO:0000256" key="1">
    <source>
        <dbReference type="ARBA" id="ARBA00004155"/>
    </source>
</evidence>
<dbReference type="EC" id="7.4.2.6" evidence="16"/>
<dbReference type="GO" id="GO:0015031">
    <property type="term" value="P:protein transport"/>
    <property type="evidence" value="ECO:0007669"/>
    <property type="project" value="UniProtKB-KW"/>
</dbReference>
<feature type="transmembrane region" description="Helical" evidence="22">
    <location>
        <begin position="414"/>
        <end position="433"/>
    </location>
</feature>
<dbReference type="AlphaFoldDB" id="A0A7J8GVQ8"/>
<feature type="transmembrane region" description="Helical" evidence="22">
    <location>
        <begin position="188"/>
        <end position="211"/>
    </location>
</feature>
<evidence type="ECO:0000256" key="10">
    <source>
        <dbReference type="ARBA" id="ARBA00022989"/>
    </source>
</evidence>
<keyword evidence="9" id="KW-1278">Translocase</keyword>
<dbReference type="PANTHER" id="PTHR43394">
    <property type="entry name" value="ATP-DEPENDENT PERMEASE MDL1, MITOCHONDRIAL"/>
    <property type="match status" value="1"/>
</dbReference>
<evidence type="ECO:0000256" key="5">
    <source>
        <dbReference type="ARBA" id="ARBA00022741"/>
    </source>
</evidence>
<comment type="subcellular location">
    <subcellularLocation>
        <location evidence="1">Lysosome membrane</location>
        <topology evidence="1">Multi-pass membrane protein</topology>
    </subcellularLocation>
</comment>
<dbReference type="SMART" id="SM00382">
    <property type="entry name" value="AAA"/>
    <property type="match status" value="1"/>
</dbReference>
<evidence type="ECO:0000256" key="18">
    <source>
        <dbReference type="ARBA" id="ARBA00079330"/>
    </source>
</evidence>
<comment type="subunit">
    <text evidence="15">Homodimer. Interacts (via TMD0 region) with LAMP1; this interaction strongly stabilizes ABCB9 and protects ABCB9 against lysosomal degradation. Interacts (via TMD0 region) with LAMP2 (isoform LAMP-2B). Interacts (via TMD0) with YIF1B; this interaction allows (but is not essential) the ER-to-Golgi trafficking and strongly depends on a salt bridge within TMD0.</text>
</comment>
<evidence type="ECO:0000256" key="7">
    <source>
        <dbReference type="ARBA" id="ARBA00022856"/>
    </source>
</evidence>
<dbReference type="PROSITE" id="PS50929">
    <property type="entry name" value="ABC_TM1F"/>
    <property type="match status" value="1"/>
</dbReference>
<evidence type="ECO:0000256" key="19">
    <source>
        <dbReference type="ARBA" id="ARBA00083142"/>
    </source>
</evidence>
<dbReference type="GO" id="GO:0015440">
    <property type="term" value="F:ABC-type peptide transporter activity"/>
    <property type="evidence" value="ECO:0007669"/>
    <property type="project" value="InterPro"/>
</dbReference>
<evidence type="ECO:0000256" key="14">
    <source>
        <dbReference type="ARBA" id="ARBA00055204"/>
    </source>
</evidence>
<keyword evidence="3" id="KW-0813">Transport</keyword>
<dbReference type="GO" id="GO:0005765">
    <property type="term" value="C:lysosomal membrane"/>
    <property type="evidence" value="ECO:0007669"/>
    <property type="project" value="UniProtKB-SubCell"/>
</dbReference>
<evidence type="ECO:0000256" key="13">
    <source>
        <dbReference type="ARBA" id="ARBA00052205"/>
    </source>
</evidence>
<keyword evidence="12" id="KW-0458">Lysosome</keyword>
<evidence type="ECO:0000256" key="4">
    <source>
        <dbReference type="ARBA" id="ARBA00022692"/>
    </source>
</evidence>
<dbReference type="InterPro" id="IPR011527">
    <property type="entry name" value="ABC1_TM_dom"/>
</dbReference>
<dbReference type="FunFam" id="1.20.1560.10:FF:000031">
    <property type="entry name" value="ATP-binding cassette sub-family B member 9"/>
    <property type="match status" value="1"/>
</dbReference>
<dbReference type="InterPro" id="IPR027417">
    <property type="entry name" value="P-loop_NTPase"/>
</dbReference>
<dbReference type="CDD" id="cd18784">
    <property type="entry name" value="ABC_6TM_ABCB9_like"/>
    <property type="match status" value="1"/>
</dbReference>
<evidence type="ECO:0000256" key="8">
    <source>
        <dbReference type="ARBA" id="ARBA00022927"/>
    </source>
</evidence>
<comment type="function">
    <text evidence="14">ATP-dependent low-affinity peptide transporter which translocates a broad spectrum of peptides from the cytosol to the lysosomal lumen for degradation. Displays a broad peptide length specificity from 6-mer up to at least 59-mer peptides with an optimum of 23-mers. Binds and transports smaller and larger peptides with the same affinity. Favors positively charged, aromatic or hydrophobic residues in the N- and C-terminal positions whereas negatively charged residues as well as asparagine and methionine are not favored.</text>
</comment>
<organism evidence="25 26">
    <name type="scientific">Rousettus aegyptiacus</name>
    <name type="common">Egyptian fruit bat</name>
    <name type="synonym">Pteropus aegyptiacus</name>
    <dbReference type="NCBI Taxonomy" id="9407"/>
    <lineage>
        <taxon>Eukaryota</taxon>
        <taxon>Metazoa</taxon>
        <taxon>Chordata</taxon>
        <taxon>Craniata</taxon>
        <taxon>Vertebrata</taxon>
        <taxon>Euteleostomi</taxon>
        <taxon>Mammalia</taxon>
        <taxon>Eutheria</taxon>
        <taxon>Laurasiatheria</taxon>
        <taxon>Chiroptera</taxon>
        <taxon>Yinpterochiroptera</taxon>
        <taxon>Pteropodoidea</taxon>
        <taxon>Pteropodidae</taxon>
        <taxon>Rousettinae</taxon>
        <taxon>Rousettus</taxon>
    </lineage>
</organism>
<dbReference type="InterPro" id="IPR003439">
    <property type="entry name" value="ABC_transporter-like_ATP-bd"/>
</dbReference>
<evidence type="ECO:0000256" key="17">
    <source>
        <dbReference type="ARBA" id="ARBA00068474"/>
    </source>
</evidence>
<dbReference type="Proteomes" id="UP000593571">
    <property type="component" value="Unassembled WGS sequence"/>
</dbReference>
<evidence type="ECO:0000259" key="23">
    <source>
        <dbReference type="PROSITE" id="PS50893"/>
    </source>
</evidence>
<dbReference type="InterPro" id="IPR017871">
    <property type="entry name" value="ABC_transporter-like_CS"/>
</dbReference>
<feature type="transmembrane region" description="Helical" evidence="22">
    <location>
        <begin position="81"/>
        <end position="103"/>
    </location>
</feature>
<accession>A0A7J8GVQ8</accession>
<proteinExistence type="inferred from homology"/>
<dbReference type="InterPro" id="IPR003593">
    <property type="entry name" value="AAA+_ATPase"/>
</dbReference>
<feature type="domain" description="ABC transporter" evidence="23">
    <location>
        <begin position="443"/>
        <end position="680"/>
    </location>
</feature>
<reference evidence="25 26" key="1">
    <citation type="journal article" date="2020" name="Nature">
        <title>Six reference-quality genomes reveal evolution of bat adaptations.</title>
        <authorList>
            <person name="Jebb D."/>
            <person name="Huang Z."/>
            <person name="Pippel M."/>
            <person name="Hughes G.M."/>
            <person name="Lavrichenko K."/>
            <person name="Devanna P."/>
            <person name="Winkler S."/>
            <person name="Jermiin L.S."/>
            <person name="Skirmuntt E.C."/>
            <person name="Katzourakis A."/>
            <person name="Burkitt-Gray L."/>
            <person name="Ray D.A."/>
            <person name="Sullivan K.A.M."/>
            <person name="Roscito J.G."/>
            <person name="Kirilenko B.M."/>
            <person name="Davalos L.M."/>
            <person name="Corthals A.P."/>
            <person name="Power M.L."/>
            <person name="Jones G."/>
            <person name="Ransome R.D."/>
            <person name="Dechmann D.K.N."/>
            <person name="Locatelli A.G."/>
            <person name="Puechmaille S.J."/>
            <person name="Fedrigo O."/>
            <person name="Jarvis E.D."/>
            <person name="Hiller M."/>
            <person name="Vernes S.C."/>
            <person name="Myers E.W."/>
            <person name="Teeling E.C."/>
        </authorList>
    </citation>
    <scope>NUCLEOTIDE SEQUENCE [LARGE SCALE GENOMIC DNA]</scope>
    <source>
        <strain evidence="25">MRouAeg1</strain>
        <tissue evidence="25">Muscle</tissue>
    </source>
</reference>
<protein>
    <recommendedName>
        <fullName evidence="17">ABC-type oligopeptide transporter ABCB9</fullName>
        <ecNumber evidence="16">7.4.2.6</ecNumber>
    </recommendedName>
    <alternativeName>
        <fullName evidence="20">ATP-binding cassette sub-family B member 9</fullName>
    </alternativeName>
    <alternativeName>
        <fullName evidence="19">ATP-binding cassette transporter 9</fullName>
    </alternativeName>
    <alternativeName>
        <fullName evidence="18">TAP-like protein</fullName>
    </alternativeName>
</protein>
<keyword evidence="4 22" id="KW-0812">Transmembrane</keyword>
<dbReference type="PROSITE" id="PS50893">
    <property type="entry name" value="ABC_TRANSPORTER_2"/>
    <property type="match status" value="1"/>
</dbReference>
<feature type="transmembrane region" description="Helical" evidence="22">
    <location>
        <begin position="320"/>
        <end position="345"/>
    </location>
</feature>
<evidence type="ECO:0000256" key="16">
    <source>
        <dbReference type="ARBA" id="ARBA00066336"/>
    </source>
</evidence>
<evidence type="ECO:0000259" key="24">
    <source>
        <dbReference type="PROSITE" id="PS50929"/>
    </source>
</evidence>
<evidence type="ECO:0000256" key="2">
    <source>
        <dbReference type="ARBA" id="ARBA00006493"/>
    </source>
</evidence>
<evidence type="ECO:0000256" key="22">
    <source>
        <dbReference type="SAM" id="Phobius"/>
    </source>
</evidence>
<dbReference type="SUPFAM" id="SSF52540">
    <property type="entry name" value="P-loop containing nucleoside triphosphate hydrolases"/>
    <property type="match status" value="1"/>
</dbReference>
<evidence type="ECO:0000256" key="6">
    <source>
        <dbReference type="ARBA" id="ARBA00022840"/>
    </source>
</evidence>
<dbReference type="GO" id="GO:0015421">
    <property type="term" value="F:ABC-type oligopeptide transporter activity"/>
    <property type="evidence" value="ECO:0007669"/>
    <property type="project" value="UniProtKB-EC"/>
</dbReference>
<evidence type="ECO:0000256" key="11">
    <source>
        <dbReference type="ARBA" id="ARBA00023136"/>
    </source>
</evidence>
<dbReference type="PIRSF" id="PIRSF002773">
    <property type="entry name" value="ABC_prm/ATPase_B"/>
    <property type="match status" value="1"/>
</dbReference>
<evidence type="ECO:0000313" key="26">
    <source>
        <dbReference type="Proteomes" id="UP000593571"/>
    </source>
</evidence>
<dbReference type="PANTHER" id="PTHR43394:SF21">
    <property type="entry name" value="ATP BINDING CASSETTE SUBFAMILY B MEMBER 9"/>
    <property type="match status" value="1"/>
</dbReference>
<feature type="transmembrane region" description="Helical" evidence="22">
    <location>
        <begin position="47"/>
        <end position="69"/>
    </location>
</feature>
<keyword evidence="10 22" id="KW-1133">Transmembrane helix</keyword>
<dbReference type="InterPro" id="IPR030254">
    <property type="entry name" value="ABCB9_6-TMD"/>
</dbReference>
<dbReference type="Pfam" id="PF00664">
    <property type="entry name" value="ABC_membrane"/>
    <property type="match status" value="1"/>
</dbReference>
<keyword evidence="7" id="KW-0571">Peptide transport</keyword>
<keyword evidence="26" id="KW-1185">Reference proteome</keyword>
<keyword evidence="6" id="KW-0067">ATP-binding</keyword>
<sequence length="706" mass="77298">MQLWKAVAAALAFVSVDVGLTTAIYVLSRPDRSLLEDLRHFNIFDSVLDLWAACLYRSCLLLGATMGVAKNSALGPRRLRASRTAIALVCLSAGIYAVVKLLLFSEVRKPVRDPWFWALFVWTYVSLAAAFLLWWLLSTVRPSAKALEPGAGPEAEAGAEGFRAQGPRPEQASGATLQKLLSYTKPDVAFLLAASFFLIVAALGETFLPYYTGRAIDGIVIQKSMEQFSTAVIVMCLLAIGSSFAAGIRGGIFTLIFARLNIRLRNRLFRSLVSQEMSFFDENRTGDLISRLTSDTTMVSDLVSQNINIFLRNTVKVTGVVVFMFSLSWQLSLVTFMGFPIIMMVSDIYGKYYKRLSKEVQNALARASNTAEETISALKTVRSFANEEAEAEVYSRKLQQVYKLNRKEAAAYTYYVWGSGLTLLVVQVSILYYGGHLVISGQMTSGNLISFIIYEFVLGDCMENVSFSLSPGKVTALVGPSGSGKSSCVNVLENFYPLDGGRVLLDGRPVGAYDHKFLHRVISLVSQEPVLFARSITDNISYGLPAVPFEMVVEAAQKANAHGFIMELQDGYNTETGEKGAQLSGGQKQRVAMARALVRNPPVLILDEATSALDAESEYLIQQAVHGNLQKHTVLIIAHRLSTVERAHLIVVLDSGRVVQQGTHQQLLAQGGLYARLVQRQMLGLERAADCTAGHHEPPANGCPKA</sequence>
<feature type="transmembrane region" description="Helical" evidence="22">
    <location>
        <begin position="115"/>
        <end position="137"/>
    </location>
</feature>